<comment type="subunit">
    <text evidence="4 8">Dimer of large and small chains.</text>
</comment>
<evidence type="ECO:0000256" key="3">
    <source>
        <dbReference type="ARBA" id="ARBA00006341"/>
    </source>
</evidence>
<comment type="similarity">
    <text evidence="3 8">Belongs to the acetolactate synthase small subunit family.</text>
</comment>
<keyword evidence="11" id="KW-1185">Reference proteome</keyword>
<dbReference type="InterPro" id="IPR019455">
    <property type="entry name" value="Acetolactate_synth_ssu_C"/>
</dbReference>
<comment type="catalytic activity">
    <reaction evidence="7 8">
        <text>2 pyruvate + H(+) = (2S)-2-acetolactate + CO2</text>
        <dbReference type="Rhea" id="RHEA:25249"/>
        <dbReference type="ChEBI" id="CHEBI:15361"/>
        <dbReference type="ChEBI" id="CHEBI:15378"/>
        <dbReference type="ChEBI" id="CHEBI:16526"/>
        <dbReference type="ChEBI" id="CHEBI:58476"/>
        <dbReference type="EC" id="2.2.1.6"/>
    </reaction>
</comment>
<sequence>MNRILSVLVNNRAGVLHRVTALFLRKGFNIQNITVGSTELENQSRMTIVLSETDEVTVEQVMKQLHKQIDVLKVSDLTEEPIVARELVLLQVNSPLNSRSTLITLIDPFRARILDVGRDTVMIEAVGKPEKVDALIALLRPYGILQLARTGVTALTRDSQTTQEIARLMRSNALNL</sequence>
<evidence type="ECO:0000256" key="5">
    <source>
        <dbReference type="ARBA" id="ARBA00022605"/>
    </source>
</evidence>
<dbReference type="GO" id="GO:0005829">
    <property type="term" value="C:cytosol"/>
    <property type="evidence" value="ECO:0007669"/>
    <property type="project" value="TreeGrafter"/>
</dbReference>
<name>A0A1M6XLX6_9BACL</name>
<dbReference type="EMBL" id="FRAF01000035">
    <property type="protein sequence ID" value="SHL06918.1"/>
    <property type="molecule type" value="Genomic_DNA"/>
</dbReference>
<dbReference type="NCBIfam" id="NF008864">
    <property type="entry name" value="PRK11895.1"/>
    <property type="match status" value="1"/>
</dbReference>
<dbReference type="STRING" id="1830138.SAMN05443507_1358"/>
<dbReference type="InterPro" id="IPR054480">
    <property type="entry name" value="AHAS_small-like_ACT"/>
</dbReference>
<dbReference type="UniPathway" id="UPA00047">
    <property type="reaction ID" value="UER00055"/>
</dbReference>
<dbReference type="GO" id="GO:0009099">
    <property type="term" value="P:L-valine biosynthetic process"/>
    <property type="evidence" value="ECO:0007669"/>
    <property type="project" value="UniProtKB-UniRule"/>
</dbReference>
<dbReference type="Gene3D" id="3.30.70.1150">
    <property type="entry name" value="ACT-like. Chain A, domain 2"/>
    <property type="match status" value="1"/>
</dbReference>
<protein>
    <recommendedName>
        <fullName evidence="8">Acetolactate synthase small subunit</fullName>
        <shortName evidence="8">AHAS</shortName>
        <shortName evidence="8">ALS</shortName>
        <ecNumber evidence="8">2.2.1.6</ecNumber>
    </recommendedName>
    <alternativeName>
        <fullName evidence="8">Acetohydroxy-acid synthase small subunit</fullName>
    </alternativeName>
</protein>
<dbReference type="FunFam" id="3.30.70.260:FF:000001">
    <property type="entry name" value="Acetolactate synthase, small subunit"/>
    <property type="match status" value="1"/>
</dbReference>
<keyword evidence="8" id="KW-0808">Transferase</keyword>
<dbReference type="PROSITE" id="PS51671">
    <property type="entry name" value="ACT"/>
    <property type="match status" value="1"/>
</dbReference>
<evidence type="ECO:0000256" key="4">
    <source>
        <dbReference type="ARBA" id="ARBA00011744"/>
    </source>
</evidence>
<dbReference type="Pfam" id="PF10369">
    <property type="entry name" value="ALS_ss_C"/>
    <property type="match status" value="1"/>
</dbReference>
<dbReference type="GO" id="GO:1990610">
    <property type="term" value="F:acetolactate synthase regulator activity"/>
    <property type="evidence" value="ECO:0007669"/>
    <property type="project" value="UniProtKB-UniRule"/>
</dbReference>
<dbReference type="InterPro" id="IPR039557">
    <property type="entry name" value="AHAS_ACT"/>
</dbReference>
<keyword evidence="6 8" id="KW-0100">Branched-chain amino acid biosynthesis</keyword>
<dbReference type="OrthoDB" id="9787365at2"/>
<dbReference type="PANTHER" id="PTHR30239">
    <property type="entry name" value="ACETOLACTATE SYNTHASE SMALL SUBUNIT"/>
    <property type="match status" value="1"/>
</dbReference>
<feature type="domain" description="ACT" evidence="9">
    <location>
        <begin position="4"/>
        <end position="79"/>
    </location>
</feature>
<dbReference type="InterPro" id="IPR027271">
    <property type="entry name" value="Acetolactate_synth/TF_NikR_C"/>
</dbReference>
<comment type="function">
    <text evidence="8">Catalyzes the conversion of 2 pyruvate molecules into acetolactate in the first common step of the biosynthetic pathway of the branched-amino acids such as leucine, isoleucine, and valine.</text>
</comment>
<evidence type="ECO:0000256" key="2">
    <source>
        <dbReference type="ARBA" id="ARBA00005025"/>
    </source>
</evidence>
<dbReference type="PANTHER" id="PTHR30239:SF0">
    <property type="entry name" value="ACETOLACTATE SYNTHASE SMALL SUBUNIT 1, CHLOROPLASTIC"/>
    <property type="match status" value="1"/>
</dbReference>
<dbReference type="SUPFAM" id="SSF55021">
    <property type="entry name" value="ACT-like"/>
    <property type="match status" value="2"/>
</dbReference>
<dbReference type="Proteomes" id="UP000184016">
    <property type="component" value="Unassembled WGS sequence"/>
</dbReference>
<gene>
    <name evidence="10" type="ORF">SAMN05443507_1358</name>
</gene>
<evidence type="ECO:0000256" key="1">
    <source>
        <dbReference type="ARBA" id="ARBA00004974"/>
    </source>
</evidence>
<organism evidence="10 11">
    <name type="scientific">Alicyclobacillus tolerans</name>
    <dbReference type="NCBI Taxonomy" id="90970"/>
    <lineage>
        <taxon>Bacteria</taxon>
        <taxon>Bacillati</taxon>
        <taxon>Bacillota</taxon>
        <taxon>Bacilli</taxon>
        <taxon>Bacillales</taxon>
        <taxon>Alicyclobacillaceae</taxon>
        <taxon>Alicyclobacillus</taxon>
    </lineage>
</organism>
<dbReference type="InterPro" id="IPR045865">
    <property type="entry name" value="ACT-like_dom_sf"/>
</dbReference>
<dbReference type="CDD" id="cd04878">
    <property type="entry name" value="ACT_AHAS"/>
    <property type="match status" value="1"/>
</dbReference>
<dbReference type="GO" id="GO:0003984">
    <property type="term" value="F:acetolactate synthase activity"/>
    <property type="evidence" value="ECO:0007669"/>
    <property type="project" value="UniProtKB-UniRule"/>
</dbReference>
<evidence type="ECO:0000256" key="7">
    <source>
        <dbReference type="ARBA" id="ARBA00048670"/>
    </source>
</evidence>
<dbReference type="EC" id="2.2.1.6" evidence="8"/>
<dbReference type="UniPathway" id="UPA00049">
    <property type="reaction ID" value="UER00059"/>
</dbReference>
<dbReference type="AlphaFoldDB" id="A0A1M6XLX6"/>
<dbReference type="GO" id="GO:0009097">
    <property type="term" value="P:isoleucine biosynthetic process"/>
    <property type="evidence" value="ECO:0007669"/>
    <property type="project" value="UniProtKB-UniRule"/>
</dbReference>
<dbReference type="InterPro" id="IPR002912">
    <property type="entry name" value="ACT_dom"/>
</dbReference>
<comment type="pathway">
    <text evidence="2 8">Amino-acid biosynthesis; L-valine biosynthesis; L-valine from pyruvate: step 1/4.</text>
</comment>
<dbReference type="NCBIfam" id="TIGR00119">
    <property type="entry name" value="acolac_sm"/>
    <property type="match status" value="1"/>
</dbReference>
<dbReference type="InterPro" id="IPR004789">
    <property type="entry name" value="Acetalactate_synth_ssu"/>
</dbReference>
<evidence type="ECO:0000256" key="8">
    <source>
        <dbReference type="RuleBase" id="RU368092"/>
    </source>
</evidence>
<comment type="pathway">
    <text evidence="1 8">Amino-acid biosynthesis; L-isoleucine biosynthesis; L-isoleucine from 2-oxobutanoate: step 1/4.</text>
</comment>
<reference evidence="11" key="1">
    <citation type="submission" date="2016-11" db="EMBL/GenBank/DDBJ databases">
        <authorList>
            <person name="Varghese N."/>
            <person name="Submissions S."/>
        </authorList>
    </citation>
    <scope>NUCLEOTIDE SEQUENCE [LARGE SCALE GENOMIC DNA]</scope>
    <source>
        <strain evidence="11">USBA-503</strain>
    </source>
</reference>
<dbReference type="RefSeq" id="WP_072875285.1">
    <property type="nucleotide sequence ID" value="NZ_FRAF01000035.1"/>
</dbReference>
<evidence type="ECO:0000313" key="10">
    <source>
        <dbReference type="EMBL" id="SHL06918.1"/>
    </source>
</evidence>
<dbReference type="Gene3D" id="3.30.70.260">
    <property type="match status" value="1"/>
</dbReference>
<evidence type="ECO:0000313" key="11">
    <source>
        <dbReference type="Proteomes" id="UP000184016"/>
    </source>
</evidence>
<evidence type="ECO:0000256" key="6">
    <source>
        <dbReference type="ARBA" id="ARBA00023304"/>
    </source>
</evidence>
<evidence type="ECO:0000259" key="9">
    <source>
        <dbReference type="PROSITE" id="PS51671"/>
    </source>
</evidence>
<accession>A0A1M6XLX6</accession>
<dbReference type="Pfam" id="PF22629">
    <property type="entry name" value="ACT_AHAS_ss"/>
    <property type="match status" value="1"/>
</dbReference>
<keyword evidence="5 8" id="KW-0028">Amino-acid biosynthesis</keyword>
<proteinExistence type="inferred from homology"/>